<dbReference type="GO" id="GO:0019464">
    <property type="term" value="P:glycine decarboxylation via glycine cleavage system"/>
    <property type="evidence" value="ECO:0007669"/>
    <property type="project" value="UniProtKB-UniRule"/>
</dbReference>
<reference evidence="6 7" key="1">
    <citation type="journal article" date="2008" name="J. Bacteriol.">
        <title>'Candidatus Cloacamonas acidaminovorans': genome sequence reconstruction provides a first glimpse of a new bacterial division.</title>
        <authorList>
            <person name="Pelletier E."/>
            <person name="Kreimeyer A."/>
            <person name="Bocs S."/>
            <person name="Rouy Z."/>
            <person name="Gyapay G."/>
            <person name="Chouari R."/>
            <person name="Riviere D."/>
            <person name="Ganesan A."/>
            <person name="Daegelen P."/>
            <person name="Sghir A."/>
            <person name="Cohen G.N."/>
            <person name="Medigue C."/>
            <person name="Weissenbach J."/>
            <person name="Le Paslier D."/>
        </authorList>
    </citation>
    <scope>NUCLEOTIDE SEQUENCE [LARGE SCALE GENOMIC DNA]</scope>
    <source>
        <strain evidence="7">Evry</strain>
    </source>
</reference>
<dbReference type="PANTHER" id="PTHR11715">
    <property type="entry name" value="GLYCINE CLEAVAGE SYSTEM H PROTEIN"/>
    <property type="match status" value="1"/>
</dbReference>
<feature type="modified residue" description="N6-lipoyllysine" evidence="3 4">
    <location>
        <position position="67"/>
    </location>
</feature>
<accession>B0VFE4</accession>
<dbReference type="CDD" id="cd06848">
    <property type="entry name" value="GCS_H"/>
    <property type="match status" value="1"/>
</dbReference>
<dbReference type="PANTHER" id="PTHR11715:SF3">
    <property type="entry name" value="GLYCINE CLEAVAGE SYSTEM H PROTEIN-RELATED"/>
    <property type="match status" value="1"/>
</dbReference>
<dbReference type="HAMAP" id="MF_00272">
    <property type="entry name" value="GcvH"/>
    <property type="match status" value="1"/>
</dbReference>
<protein>
    <recommendedName>
        <fullName evidence="3">Glycine cleavage system H protein</fullName>
    </recommendedName>
</protein>
<evidence type="ECO:0000256" key="3">
    <source>
        <dbReference type="HAMAP-Rule" id="MF_00272"/>
    </source>
</evidence>
<dbReference type="Pfam" id="PF01597">
    <property type="entry name" value="GCV_H"/>
    <property type="match status" value="1"/>
</dbReference>
<dbReference type="HOGENOM" id="CLU_097408_2_0_0"/>
<feature type="domain" description="Lipoyl-binding" evidence="5">
    <location>
        <begin position="26"/>
        <end position="108"/>
    </location>
</feature>
<proteinExistence type="inferred from homology"/>
<sequence>MEVIMEIRDDLYYTDTHEWIHLDGDIATIGISDFAQHELGDIVFVELPEVGQKVAASEPCGSIEAVKAVEDLISPLSGRVEEKNIDLEDSPELINKSPYEEGWLFKIRMSNPEELENLLSAAEYQKIIP</sequence>
<dbReference type="Proteomes" id="UP000002019">
    <property type="component" value="Chromosome"/>
</dbReference>
<dbReference type="Gene3D" id="2.40.50.100">
    <property type="match status" value="1"/>
</dbReference>
<evidence type="ECO:0000313" key="6">
    <source>
        <dbReference type="EMBL" id="CAO80196.1"/>
    </source>
</evidence>
<dbReference type="NCBIfam" id="TIGR00527">
    <property type="entry name" value="gcvH"/>
    <property type="match status" value="1"/>
</dbReference>
<dbReference type="KEGG" id="caci:CLOAM0290"/>
<evidence type="ECO:0000256" key="4">
    <source>
        <dbReference type="PIRSR" id="PIRSR617453-50"/>
    </source>
</evidence>
<dbReference type="InterPro" id="IPR033753">
    <property type="entry name" value="GCV_H/Fam206"/>
</dbReference>
<comment type="subunit">
    <text evidence="3">The glycine cleavage system is composed of four proteins: P, T, L and H.</text>
</comment>
<evidence type="ECO:0000256" key="1">
    <source>
        <dbReference type="ARBA" id="ARBA00009249"/>
    </source>
</evidence>
<keyword evidence="7" id="KW-1185">Reference proteome</keyword>
<keyword evidence="2 3" id="KW-0450">Lipoyl</keyword>
<dbReference type="PROSITE" id="PS00189">
    <property type="entry name" value="LIPOYL"/>
    <property type="match status" value="1"/>
</dbReference>
<comment type="function">
    <text evidence="3">The glycine cleavage system catalyzes the degradation of glycine. The H protein shuttles the methylamine group of glycine from the P protein to the T protein.</text>
</comment>
<dbReference type="InterPro" id="IPR011053">
    <property type="entry name" value="Single_hybrid_motif"/>
</dbReference>
<dbReference type="GO" id="GO:0005829">
    <property type="term" value="C:cytosol"/>
    <property type="evidence" value="ECO:0007669"/>
    <property type="project" value="TreeGrafter"/>
</dbReference>
<name>B0VFE4_CLOAI</name>
<evidence type="ECO:0000256" key="2">
    <source>
        <dbReference type="ARBA" id="ARBA00022823"/>
    </source>
</evidence>
<dbReference type="AlphaFoldDB" id="B0VFE4"/>
<dbReference type="InterPro" id="IPR000089">
    <property type="entry name" value="Biotin_lipoyl"/>
</dbReference>
<dbReference type="InterPro" id="IPR003016">
    <property type="entry name" value="2-oxoA_DH_lipoyl-BS"/>
</dbReference>
<dbReference type="eggNOG" id="COG0509">
    <property type="taxonomic scope" value="Bacteria"/>
</dbReference>
<gene>
    <name evidence="3 6" type="primary">gcvH</name>
    <name evidence="6" type="ordered locus">CLOAM0290</name>
</gene>
<dbReference type="STRING" id="459349.CLOAM0290"/>
<dbReference type="EMBL" id="CU466930">
    <property type="protein sequence ID" value="CAO80196.1"/>
    <property type="molecule type" value="Genomic_DNA"/>
</dbReference>
<evidence type="ECO:0000313" key="7">
    <source>
        <dbReference type="Proteomes" id="UP000002019"/>
    </source>
</evidence>
<dbReference type="InterPro" id="IPR017453">
    <property type="entry name" value="GCV_H_sub"/>
</dbReference>
<dbReference type="GO" id="GO:0009249">
    <property type="term" value="P:protein lipoylation"/>
    <property type="evidence" value="ECO:0007669"/>
    <property type="project" value="TreeGrafter"/>
</dbReference>
<comment type="similarity">
    <text evidence="1 3">Belongs to the GcvH family.</text>
</comment>
<dbReference type="PROSITE" id="PS50968">
    <property type="entry name" value="BIOTINYL_LIPOYL"/>
    <property type="match status" value="1"/>
</dbReference>
<comment type="cofactor">
    <cofactor evidence="3">
        <name>(R)-lipoate</name>
        <dbReference type="ChEBI" id="CHEBI:83088"/>
    </cofactor>
    <text evidence="3">Binds 1 lipoyl cofactor covalently.</text>
</comment>
<dbReference type="InterPro" id="IPR002930">
    <property type="entry name" value="GCV_H"/>
</dbReference>
<dbReference type="GO" id="GO:0005960">
    <property type="term" value="C:glycine cleavage complex"/>
    <property type="evidence" value="ECO:0007669"/>
    <property type="project" value="InterPro"/>
</dbReference>
<dbReference type="NCBIfam" id="NF002270">
    <property type="entry name" value="PRK01202.1"/>
    <property type="match status" value="1"/>
</dbReference>
<organism evidence="6 7">
    <name type="scientific">Cloacimonas acidaminovorans (strain Evry)</name>
    <dbReference type="NCBI Taxonomy" id="459349"/>
    <lineage>
        <taxon>Bacteria</taxon>
        <taxon>Pseudomonadati</taxon>
        <taxon>Candidatus Cloacimonadota</taxon>
        <taxon>Candidatus Cloacimonadia</taxon>
        <taxon>Candidatus Cloacimonadales</taxon>
        <taxon>Candidatus Cloacimonadaceae</taxon>
        <taxon>Candidatus Cloacimonas</taxon>
    </lineage>
</organism>
<dbReference type="SUPFAM" id="SSF51230">
    <property type="entry name" value="Single hybrid motif"/>
    <property type="match status" value="1"/>
</dbReference>
<evidence type="ECO:0000259" key="5">
    <source>
        <dbReference type="PROSITE" id="PS50968"/>
    </source>
</evidence>